<keyword evidence="10" id="KW-0234">DNA repair</keyword>
<comment type="similarity">
    <text evidence="3">Belongs to the SMC family. SMC6 subfamily.</text>
</comment>
<feature type="region of interest" description="Disordered" evidence="13">
    <location>
        <begin position="1036"/>
        <end position="1056"/>
    </location>
</feature>
<evidence type="ECO:0000313" key="16">
    <source>
        <dbReference type="Proteomes" id="UP001497453"/>
    </source>
</evidence>
<dbReference type="InterPro" id="IPR027417">
    <property type="entry name" value="P-loop_NTPase"/>
</dbReference>
<evidence type="ECO:0000256" key="5">
    <source>
        <dbReference type="ARBA" id="ARBA00022741"/>
    </source>
</evidence>
<dbReference type="InterPro" id="IPR003395">
    <property type="entry name" value="RecF/RecN/SMC_N"/>
</dbReference>
<dbReference type="PANTHER" id="PTHR19306">
    <property type="entry name" value="STRUCTURAL MAINTENANCE OF CHROMOSOMES 5,6 SMC5, SMC6"/>
    <property type="match status" value="1"/>
</dbReference>
<evidence type="ECO:0000256" key="3">
    <source>
        <dbReference type="ARBA" id="ARBA00006793"/>
    </source>
</evidence>
<dbReference type="SUPFAM" id="SSF52540">
    <property type="entry name" value="P-loop containing nucleoside triphosphate hydrolases"/>
    <property type="match status" value="1"/>
</dbReference>
<comment type="subcellular location">
    <subcellularLocation>
        <location evidence="2">Chromosome</location>
    </subcellularLocation>
    <subcellularLocation>
        <location evidence="1">Nucleus</location>
    </subcellularLocation>
</comment>
<keyword evidence="7" id="KW-0067">ATP-binding</keyword>
<organism evidence="15 16">
    <name type="scientific">Somion occarium</name>
    <dbReference type="NCBI Taxonomy" id="3059160"/>
    <lineage>
        <taxon>Eukaryota</taxon>
        <taxon>Fungi</taxon>
        <taxon>Dikarya</taxon>
        <taxon>Basidiomycota</taxon>
        <taxon>Agaricomycotina</taxon>
        <taxon>Agaricomycetes</taxon>
        <taxon>Polyporales</taxon>
        <taxon>Cerrenaceae</taxon>
        <taxon>Somion</taxon>
    </lineage>
</organism>
<evidence type="ECO:0000256" key="10">
    <source>
        <dbReference type="ARBA" id="ARBA00023204"/>
    </source>
</evidence>
<evidence type="ECO:0000313" key="15">
    <source>
        <dbReference type="EMBL" id="CAL1712529.1"/>
    </source>
</evidence>
<dbReference type="EMBL" id="OZ037950">
    <property type="protein sequence ID" value="CAL1712529.1"/>
    <property type="molecule type" value="Genomic_DNA"/>
</dbReference>
<keyword evidence="6" id="KW-0227">DNA damage</keyword>
<sequence length="1145" mass="130845">MAKRRATRNDSDTEDLEEGHQASKRARTSSSNDEEPGEARNRNGRDPKGKGKDRDKDDGDLDIDGEDQVEQIVLDEDEEKRFEEEHEEQIRAKVLGKKKQAQGGAAEMGIIESLELHQFMCHKYLTFKFGPQINFIIGHNGSGKSAVLSALTVALGGKANTTGRGSGLKSFIREGENAAEVTVVIKNQGEEAYKHKEYGDSIVITRRFTREGSSSYKIKSRDGRIISTKREELSAICDHMNIQVDNPMNILTQDSARQFLSASQPTDKYKFFLRGTQLSQLSEEYSTCLENITQTGKVLVHKSEAIPDLEDALEEATARFQEAKKAREQKHKADELKKELAWAHVAAKEGELTAKLEEHTKLQRRAQKVEKSIKESADKIEKTEKVVAEREQELDDLGQIDNLLNRRAELQAAMKANKAELSSFREEERSMNTNLQNANRSIAELTRKIAEEQKRMESLTQGKREETHRKLNEAQINFKAADDRVKELQTRKGELDADVQRTGAEGQRLTQERNGLRERIVAIDQQLELCSQREKNKLATFGRNMESVMQEIQMTQWRGEQPVGPFGQYVKVRDAHKWAPLLRVTLGQAMSAWAVTNSYDRQVLAKILKKNGNDPSIYVADVDLFDYSKGEPPEDLLTVLRALEVSNPFVLRLLINSSRIESTILAQSRQDAERLLHQYNITGNAWAAELYNVQRYRDGGIRSTTLRQLSNADPRMQLWGNANVEADKRKFQQEKIKLQQQHGEFAEQIKNAQDAYNKAQRDLQEWKKQCEAAVREARRAKDLRDRLQEDANEEEPVEIQTLQDALRDAEADKESTMNQFKELTTRKEAINEAQKPLMAELETLRRQVDEFEGRRTAIEGSIEEAVTLRLKAQNEKAHYEKKLAEAMEQVNASQTVVDQLQEEFTTWTGKAEEYCERFPNPRKVADVQRNLDSVQNALKEREKRDGATVEEMTVEVNKKKAALETAENELKNMALLNKALRRSIKVRLLKWHEFRRHIALRCKIYFAYHLSQRGYYGKVLFDHVSQSLQLKVQTDDMVPTQGGNREKDPRSLSGGEKSFSTICLLLSLWESIGCPIRCLDEFDVFMDAVNRRISMKMMIDTANASNRKQYILITPQDMSNITIGPSVRVLRMSDPERNQGVLAFQ</sequence>
<reference evidence="16" key="1">
    <citation type="submission" date="2024-04" db="EMBL/GenBank/DDBJ databases">
        <authorList>
            <person name="Shaw F."/>
            <person name="Minotto A."/>
        </authorList>
    </citation>
    <scope>NUCLEOTIDE SEQUENCE [LARGE SCALE GENOMIC DNA]</scope>
</reference>
<evidence type="ECO:0000259" key="14">
    <source>
        <dbReference type="Pfam" id="PF02463"/>
    </source>
</evidence>
<feature type="coiled-coil region" evidence="12">
    <location>
        <begin position="862"/>
        <end position="983"/>
    </location>
</feature>
<protein>
    <recommendedName>
        <fullName evidence="14">RecF/RecN/SMC N-terminal domain-containing protein</fullName>
    </recommendedName>
</protein>
<evidence type="ECO:0000256" key="2">
    <source>
        <dbReference type="ARBA" id="ARBA00004286"/>
    </source>
</evidence>
<feature type="coiled-coil region" evidence="12">
    <location>
        <begin position="359"/>
        <end position="491"/>
    </location>
</feature>
<evidence type="ECO:0000256" key="12">
    <source>
        <dbReference type="SAM" id="Coils"/>
    </source>
</evidence>
<name>A0ABP1DZW1_9APHY</name>
<evidence type="ECO:0000256" key="6">
    <source>
        <dbReference type="ARBA" id="ARBA00022763"/>
    </source>
</evidence>
<proteinExistence type="inferred from homology"/>
<gene>
    <name evidence="15" type="ORF">GFSPODELE1_LOCUS8867</name>
</gene>
<feature type="coiled-coil region" evidence="12">
    <location>
        <begin position="306"/>
        <end position="333"/>
    </location>
</feature>
<feature type="domain" description="RecF/RecN/SMC N-terminal" evidence="14">
    <location>
        <begin position="111"/>
        <end position="1116"/>
    </location>
</feature>
<keyword evidence="4" id="KW-0158">Chromosome</keyword>
<feature type="coiled-coil region" evidence="12">
    <location>
        <begin position="721"/>
        <end position="826"/>
    </location>
</feature>
<keyword evidence="16" id="KW-1185">Reference proteome</keyword>
<evidence type="ECO:0000256" key="4">
    <source>
        <dbReference type="ARBA" id="ARBA00022454"/>
    </source>
</evidence>
<feature type="compositionally biased region" description="Basic and acidic residues" evidence="13">
    <location>
        <begin position="37"/>
        <end position="57"/>
    </location>
</feature>
<dbReference type="PANTHER" id="PTHR19306:SF6">
    <property type="entry name" value="STRUCTURAL MAINTENANCE OF CHROMOSOMES PROTEIN 6"/>
    <property type="match status" value="1"/>
</dbReference>
<evidence type="ECO:0000256" key="13">
    <source>
        <dbReference type="SAM" id="MobiDB-lite"/>
    </source>
</evidence>
<keyword evidence="11" id="KW-0539">Nucleus</keyword>
<dbReference type="Pfam" id="PF02463">
    <property type="entry name" value="SMC_N"/>
    <property type="match status" value="1"/>
</dbReference>
<feature type="compositionally biased region" description="Acidic residues" evidence="13">
    <location>
        <begin position="58"/>
        <end position="68"/>
    </location>
</feature>
<keyword evidence="5" id="KW-0547">Nucleotide-binding</keyword>
<evidence type="ECO:0000256" key="8">
    <source>
        <dbReference type="ARBA" id="ARBA00023054"/>
    </source>
</evidence>
<keyword evidence="8 12" id="KW-0175">Coiled coil</keyword>
<feature type="region of interest" description="Disordered" evidence="13">
    <location>
        <begin position="1"/>
        <end position="68"/>
    </location>
</feature>
<evidence type="ECO:0000256" key="7">
    <source>
        <dbReference type="ARBA" id="ARBA00022840"/>
    </source>
</evidence>
<keyword evidence="9" id="KW-0233">DNA recombination</keyword>
<evidence type="ECO:0000256" key="9">
    <source>
        <dbReference type="ARBA" id="ARBA00023172"/>
    </source>
</evidence>
<dbReference type="Gene3D" id="3.40.50.300">
    <property type="entry name" value="P-loop containing nucleotide triphosphate hydrolases"/>
    <property type="match status" value="2"/>
</dbReference>
<accession>A0ABP1DZW1</accession>
<evidence type="ECO:0000256" key="11">
    <source>
        <dbReference type="ARBA" id="ARBA00023242"/>
    </source>
</evidence>
<evidence type="ECO:0000256" key="1">
    <source>
        <dbReference type="ARBA" id="ARBA00004123"/>
    </source>
</evidence>
<dbReference type="Proteomes" id="UP001497453">
    <property type="component" value="Chromosome 7"/>
</dbReference>